<organism evidence="2 3">
    <name type="scientific">Spraguea lophii (strain 42_110)</name>
    <name type="common">Microsporidian parasite</name>
    <dbReference type="NCBI Taxonomy" id="1358809"/>
    <lineage>
        <taxon>Eukaryota</taxon>
        <taxon>Fungi</taxon>
        <taxon>Fungi incertae sedis</taxon>
        <taxon>Microsporidia</taxon>
        <taxon>Spragueidae</taxon>
        <taxon>Spraguea</taxon>
    </lineage>
</organism>
<reference evidence="3" key="1">
    <citation type="journal article" date="2013" name="PLoS Genet.">
        <title>The genome of Spraguea lophii and the basis of host-microsporidian interactions.</title>
        <authorList>
            <person name="Campbell S.E."/>
            <person name="Williams T.A."/>
            <person name="Yousuf A."/>
            <person name="Soanes D.M."/>
            <person name="Paszkiewicz K.H."/>
            <person name="Williams B.A.P."/>
        </authorList>
    </citation>
    <scope>NUCLEOTIDE SEQUENCE [LARGE SCALE GENOMIC DNA]</scope>
    <source>
        <strain evidence="3">42_110</strain>
    </source>
</reference>
<dbReference type="GO" id="GO:0005839">
    <property type="term" value="C:proteasome core complex"/>
    <property type="evidence" value="ECO:0007669"/>
    <property type="project" value="InterPro"/>
</dbReference>
<keyword evidence="3" id="KW-1185">Reference proteome</keyword>
<dbReference type="Gene3D" id="3.60.20.10">
    <property type="entry name" value="Glutamine Phosphoribosylpyrophosphate, subunit 1, domain 1"/>
    <property type="match status" value="1"/>
</dbReference>
<sequence>MSISQEIYNIFTKDGQLKQLEYVMEAVQNNGIPCVILKTEEMIICASKKKTYEKLEIPKDGFITNIGKDTYAMLSGNQYDIDVVKDQICKISTSEEYRLGYPATPDIIALSFGNDLQKDTHTSNERLKAFSGVIFGYDKDKPMIYYTDATSVVYPYFGVAMGQFQTKMNKFLEKRYRMNLKEVEALELLVETLMTSMGQELNPEEIEIAVLKPYGKLYYLDLNEIDQVLIGITEKE</sequence>
<evidence type="ECO:0000313" key="2">
    <source>
        <dbReference type="EMBL" id="EPR79910.1"/>
    </source>
</evidence>
<evidence type="ECO:0000313" key="3">
    <source>
        <dbReference type="Proteomes" id="UP000014978"/>
    </source>
</evidence>
<dbReference type="PANTHER" id="PTHR11599">
    <property type="entry name" value="PROTEASOME SUBUNIT ALPHA/BETA"/>
    <property type="match status" value="1"/>
</dbReference>
<dbReference type="AlphaFoldDB" id="S7WAD0"/>
<comment type="caution">
    <text evidence="2">The sequence shown here is derived from an EMBL/GenBank/DDBJ whole genome shotgun (WGS) entry which is preliminary data.</text>
</comment>
<name>S7WAD0_SPRLO</name>
<dbReference type="InterPro" id="IPR001353">
    <property type="entry name" value="Proteasome_sua/b"/>
</dbReference>
<dbReference type="Pfam" id="PF00227">
    <property type="entry name" value="Proteasome"/>
    <property type="match status" value="1"/>
</dbReference>
<gene>
    <name evidence="2" type="ORF">SLOPH_16</name>
</gene>
<evidence type="ECO:0000256" key="1">
    <source>
        <dbReference type="ARBA" id="ARBA00022942"/>
    </source>
</evidence>
<proteinExistence type="predicted"/>
<dbReference type="GO" id="GO:0051603">
    <property type="term" value="P:proteolysis involved in protein catabolic process"/>
    <property type="evidence" value="ECO:0007669"/>
    <property type="project" value="InterPro"/>
</dbReference>
<dbReference type="OMA" id="YGYDMPV"/>
<protein>
    <submittedName>
        <fullName evidence="2">26S Proteasome core subunit-alpha-6</fullName>
    </submittedName>
</protein>
<keyword evidence="1 2" id="KW-0647">Proteasome</keyword>
<accession>S7WAD0</accession>
<dbReference type="InParanoid" id="S7WAD0"/>
<dbReference type="InterPro" id="IPR050115">
    <property type="entry name" value="Proteasome_alpha"/>
</dbReference>
<dbReference type="Proteomes" id="UP000014978">
    <property type="component" value="Unassembled WGS sequence"/>
</dbReference>
<dbReference type="InterPro" id="IPR029055">
    <property type="entry name" value="Ntn_hydrolases_N"/>
</dbReference>
<dbReference type="SUPFAM" id="SSF56235">
    <property type="entry name" value="N-terminal nucleophile aminohydrolases (Ntn hydrolases)"/>
    <property type="match status" value="1"/>
</dbReference>
<dbReference type="OrthoDB" id="431557at2759"/>
<dbReference type="HOGENOM" id="CLU_035750_4_0_1"/>
<dbReference type="STRING" id="1358809.S7WAD0"/>
<dbReference type="VEuPathDB" id="MicrosporidiaDB:SLOPH_16"/>
<dbReference type="EMBL" id="ATCN01000076">
    <property type="protein sequence ID" value="EPR79910.1"/>
    <property type="molecule type" value="Genomic_DNA"/>
</dbReference>